<dbReference type="PANTHER" id="PTHR34606:SF15">
    <property type="entry name" value="BON DOMAIN-CONTAINING PROTEIN"/>
    <property type="match status" value="1"/>
</dbReference>
<feature type="domain" description="BON" evidence="2">
    <location>
        <begin position="65"/>
        <end position="133"/>
    </location>
</feature>
<keyword evidence="4" id="KW-1185">Reference proteome</keyword>
<geneLocation type="plasmid" evidence="3 4">
    <name>pDGEO01</name>
</geneLocation>
<dbReference type="HOGENOM" id="CLU_1501142_0_0_0"/>
<dbReference type="InterPro" id="IPR007055">
    <property type="entry name" value="BON_dom"/>
</dbReference>
<reference evidence="3" key="1">
    <citation type="submission" date="2006-04" db="EMBL/GenBank/DDBJ databases">
        <title>Complete sequence of plasmid1 pDGEO01 of Deinococcus geothermalis DSM 11300.</title>
        <authorList>
            <consortium name="US DOE Joint Genome Institute"/>
            <person name="Copeland A."/>
            <person name="Lucas S."/>
            <person name="Lapidus A."/>
            <person name="Barry K."/>
            <person name="Detter J.C."/>
            <person name="Glavina del Rio T."/>
            <person name="Hammon N."/>
            <person name="Israni S."/>
            <person name="Dalin E."/>
            <person name="Tice H."/>
            <person name="Pitluck S."/>
            <person name="Brettin T."/>
            <person name="Bruce D."/>
            <person name="Han C."/>
            <person name="Tapia R."/>
            <person name="Saunders E."/>
            <person name="Gilna P."/>
            <person name="Schmutz J."/>
            <person name="Larimer F."/>
            <person name="Land M."/>
            <person name="Hauser L."/>
            <person name="Kyrpides N."/>
            <person name="Kim E."/>
            <person name="Daly M.J."/>
            <person name="Fredrickson J.K."/>
            <person name="Makarova K.S."/>
            <person name="Gaidamakova E.K."/>
            <person name="Zhai M."/>
            <person name="Richardson P."/>
        </authorList>
    </citation>
    <scope>NUCLEOTIDE SEQUENCE</scope>
    <source>
        <strain evidence="3">DSM 11300</strain>
        <plasmid evidence="3">pDGEO01</plasmid>
    </source>
</reference>
<gene>
    <name evidence="3" type="ordered locus">Dgeo_2574</name>
</gene>
<protein>
    <submittedName>
        <fullName evidence="3">Osmotic stress associated protein, BON domain</fullName>
    </submittedName>
</protein>
<evidence type="ECO:0000256" key="1">
    <source>
        <dbReference type="SAM" id="MobiDB-lite"/>
    </source>
</evidence>
<dbReference type="PROSITE" id="PS50914">
    <property type="entry name" value="BON"/>
    <property type="match status" value="1"/>
</dbReference>
<dbReference type="Pfam" id="PF04972">
    <property type="entry name" value="BON"/>
    <property type="match status" value="1"/>
</dbReference>
<evidence type="ECO:0000259" key="2">
    <source>
        <dbReference type="PROSITE" id="PS50914"/>
    </source>
</evidence>
<organism evidence="3 4">
    <name type="scientific">Deinococcus geothermalis (strain DSM 11300 / CIP 105573 / AG-3a)</name>
    <dbReference type="NCBI Taxonomy" id="319795"/>
    <lineage>
        <taxon>Bacteria</taxon>
        <taxon>Thermotogati</taxon>
        <taxon>Deinococcota</taxon>
        <taxon>Deinococci</taxon>
        <taxon>Deinococcales</taxon>
        <taxon>Deinococcaceae</taxon>
        <taxon>Deinococcus</taxon>
    </lineage>
</organism>
<name>Q1J3C6_DEIGD</name>
<dbReference type="EMBL" id="CP000358">
    <property type="protein sequence ID" value="ABF44008.1"/>
    <property type="molecule type" value="Genomic_DNA"/>
</dbReference>
<evidence type="ECO:0000313" key="4">
    <source>
        <dbReference type="Proteomes" id="UP000002431"/>
    </source>
</evidence>
<proteinExistence type="predicted"/>
<dbReference type="KEGG" id="dge:Dgeo_2574"/>
<sequence>MGRTMPSPKCPIRKEPQGCGQLVGQRGFEPRRGGTAVTQRSDQAGFDGYPHDTSEENQPCEGLQGDARLREELTRWLAERGQLDGTHIDVHVQDGGVILRGEVRDAFQKDLAEDLVRAAQGVREIRNELRVGPEVPRPVLPANGGSRVVDAGYDGGGIGGGPGPGALLDEAAGQDKHSE</sequence>
<accession>Q1J3C6</accession>
<keyword evidence="3" id="KW-0614">Plasmid</keyword>
<dbReference type="Gene3D" id="3.30.1340.30">
    <property type="match status" value="1"/>
</dbReference>
<dbReference type="InterPro" id="IPR051686">
    <property type="entry name" value="Lipoprotein_DolP"/>
</dbReference>
<feature type="region of interest" description="Disordered" evidence="1">
    <location>
        <begin position="1"/>
        <end position="61"/>
    </location>
</feature>
<feature type="region of interest" description="Disordered" evidence="1">
    <location>
        <begin position="151"/>
        <end position="179"/>
    </location>
</feature>
<evidence type="ECO:0000313" key="3">
    <source>
        <dbReference type="EMBL" id="ABF44008.1"/>
    </source>
</evidence>
<dbReference type="AlphaFoldDB" id="Q1J3C6"/>
<dbReference type="Proteomes" id="UP000002431">
    <property type="component" value="Plasmid pDGEO01"/>
</dbReference>
<dbReference type="PANTHER" id="PTHR34606">
    <property type="entry name" value="BON DOMAIN-CONTAINING PROTEIN"/>
    <property type="match status" value="1"/>
</dbReference>
<feature type="compositionally biased region" description="Gly residues" evidence="1">
    <location>
        <begin position="153"/>
        <end position="164"/>
    </location>
</feature>